<name>A0A4Y2MZY4_ARAVE</name>
<reference evidence="1 2" key="1">
    <citation type="journal article" date="2019" name="Sci. Rep.">
        <title>Orb-weaving spider Araneus ventricosus genome elucidates the spidroin gene catalogue.</title>
        <authorList>
            <person name="Kono N."/>
            <person name="Nakamura H."/>
            <person name="Ohtoshi R."/>
            <person name="Moran D.A.P."/>
            <person name="Shinohara A."/>
            <person name="Yoshida Y."/>
            <person name="Fujiwara M."/>
            <person name="Mori M."/>
            <person name="Tomita M."/>
            <person name="Arakawa K."/>
        </authorList>
    </citation>
    <scope>NUCLEOTIDE SEQUENCE [LARGE SCALE GENOMIC DNA]</scope>
</reference>
<evidence type="ECO:0000313" key="1">
    <source>
        <dbReference type="EMBL" id="GBN31407.1"/>
    </source>
</evidence>
<evidence type="ECO:0000313" key="2">
    <source>
        <dbReference type="Proteomes" id="UP000499080"/>
    </source>
</evidence>
<comment type="caution">
    <text evidence="1">The sequence shown here is derived from an EMBL/GenBank/DDBJ whole genome shotgun (WGS) entry which is preliminary data.</text>
</comment>
<accession>A0A4Y2MZY4</accession>
<protein>
    <submittedName>
        <fullName evidence="1">Uncharacterized protein</fullName>
    </submittedName>
</protein>
<keyword evidence="2" id="KW-1185">Reference proteome</keyword>
<sequence length="125" mass="14248">MSGGNCNVSCLQIFEFEKKLKIVDWINFHSEIKGKFHIKSLEILEATSETSAEFEVDEELYEVFDTTIDVEISPEEIPAFIYISAYAAMNVSQKLHCDPCTSKFITTKGLEYEIDTVCKYVSLLD</sequence>
<gene>
    <name evidence="1" type="ORF">AVEN_105326_1</name>
</gene>
<dbReference type="OrthoDB" id="6485764at2759"/>
<dbReference type="AlphaFoldDB" id="A0A4Y2MZY4"/>
<dbReference type="EMBL" id="BGPR01008076">
    <property type="protein sequence ID" value="GBN31407.1"/>
    <property type="molecule type" value="Genomic_DNA"/>
</dbReference>
<proteinExistence type="predicted"/>
<dbReference type="Proteomes" id="UP000499080">
    <property type="component" value="Unassembled WGS sequence"/>
</dbReference>
<organism evidence="1 2">
    <name type="scientific">Araneus ventricosus</name>
    <name type="common">Orbweaver spider</name>
    <name type="synonym">Epeira ventricosa</name>
    <dbReference type="NCBI Taxonomy" id="182803"/>
    <lineage>
        <taxon>Eukaryota</taxon>
        <taxon>Metazoa</taxon>
        <taxon>Ecdysozoa</taxon>
        <taxon>Arthropoda</taxon>
        <taxon>Chelicerata</taxon>
        <taxon>Arachnida</taxon>
        <taxon>Araneae</taxon>
        <taxon>Araneomorphae</taxon>
        <taxon>Entelegynae</taxon>
        <taxon>Araneoidea</taxon>
        <taxon>Araneidae</taxon>
        <taxon>Araneus</taxon>
    </lineage>
</organism>